<feature type="binding site" evidence="14 15">
    <location>
        <position position="25"/>
    </location>
    <ligand>
        <name>a divalent metal cation</name>
        <dbReference type="ChEBI" id="CHEBI:60240"/>
    </ligand>
</feature>
<keyword evidence="9 14" id="KW-0540">Nuclease</keyword>
<keyword evidence="10 14" id="KW-0479">Metal-binding</keyword>
<evidence type="ECO:0000256" key="9">
    <source>
        <dbReference type="ARBA" id="ARBA00022722"/>
    </source>
</evidence>
<feature type="domain" description="RNase H type-2" evidence="17">
    <location>
        <begin position="19"/>
        <end position="207"/>
    </location>
</feature>
<evidence type="ECO:0000313" key="18">
    <source>
        <dbReference type="EMBL" id="ESR26218.1"/>
    </source>
</evidence>
<dbReference type="Proteomes" id="UP000017819">
    <property type="component" value="Unassembled WGS sequence"/>
</dbReference>
<dbReference type="GO" id="GO:0032299">
    <property type="term" value="C:ribonuclease H2 complex"/>
    <property type="evidence" value="ECO:0007669"/>
    <property type="project" value="TreeGrafter"/>
</dbReference>
<evidence type="ECO:0000259" key="17">
    <source>
        <dbReference type="PROSITE" id="PS51975"/>
    </source>
</evidence>
<dbReference type="EMBL" id="AWXZ01000016">
    <property type="protein sequence ID" value="ESR26218.1"/>
    <property type="molecule type" value="Genomic_DNA"/>
</dbReference>
<dbReference type="RefSeq" id="WP_023431222.1">
    <property type="nucleotide sequence ID" value="NZ_AWXZ01000016.1"/>
</dbReference>
<evidence type="ECO:0000256" key="7">
    <source>
        <dbReference type="ARBA" id="ARBA00019179"/>
    </source>
</evidence>
<evidence type="ECO:0000256" key="13">
    <source>
        <dbReference type="ARBA" id="ARBA00023211"/>
    </source>
</evidence>
<keyword evidence="8 14" id="KW-0963">Cytoplasm</keyword>
<name>V4TK01_9HYPH</name>
<dbReference type="GO" id="GO:0006298">
    <property type="term" value="P:mismatch repair"/>
    <property type="evidence" value="ECO:0007669"/>
    <property type="project" value="TreeGrafter"/>
</dbReference>
<reference evidence="18 19" key="1">
    <citation type="journal article" date="2014" name="Genome Announc.">
        <title>Draft Genome Sequence of Lutibaculum baratangense Strain AMV1T, Isolated from a Mud Volcano in Andamans, India.</title>
        <authorList>
            <person name="Singh A."/>
            <person name="Sreenivas A."/>
            <person name="Sathyanarayana Reddy G."/>
            <person name="Pinnaka A.K."/>
            <person name="Shivaji S."/>
        </authorList>
    </citation>
    <scope>NUCLEOTIDE SEQUENCE [LARGE SCALE GENOMIC DNA]</scope>
    <source>
        <strain evidence="18 19">AMV1</strain>
    </source>
</reference>
<feature type="binding site" evidence="14 15">
    <location>
        <position position="26"/>
    </location>
    <ligand>
        <name>a divalent metal cation</name>
        <dbReference type="ChEBI" id="CHEBI:60240"/>
    </ligand>
</feature>
<proteinExistence type="inferred from homology"/>
<comment type="subcellular location">
    <subcellularLocation>
        <location evidence="4 14">Cytoplasm</location>
    </subcellularLocation>
</comment>
<dbReference type="GO" id="GO:0004523">
    <property type="term" value="F:RNA-DNA hybrid ribonuclease activity"/>
    <property type="evidence" value="ECO:0007669"/>
    <property type="project" value="UniProtKB-UniRule"/>
</dbReference>
<comment type="similarity">
    <text evidence="5 14 16">Belongs to the RNase HII family.</text>
</comment>
<dbReference type="EC" id="3.1.26.4" evidence="6 14"/>
<dbReference type="GO" id="GO:0030145">
    <property type="term" value="F:manganese ion binding"/>
    <property type="evidence" value="ECO:0007669"/>
    <property type="project" value="UniProtKB-UniRule"/>
</dbReference>
<keyword evidence="19" id="KW-1185">Reference proteome</keyword>
<dbReference type="PANTHER" id="PTHR10954">
    <property type="entry name" value="RIBONUCLEASE H2 SUBUNIT A"/>
    <property type="match status" value="1"/>
</dbReference>
<dbReference type="InterPro" id="IPR036397">
    <property type="entry name" value="RNaseH_sf"/>
</dbReference>
<dbReference type="InterPro" id="IPR012337">
    <property type="entry name" value="RNaseH-like_sf"/>
</dbReference>
<dbReference type="InterPro" id="IPR001352">
    <property type="entry name" value="RNase_HII/HIII"/>
</dbReference>
<comment type="cofactor">
    <cofactor evidence="14 15">
        <name>Mn(2+)</name>
        <dbReference type="ChEBI" id="CHEBI:29035"/>
    </cofactor>
    <cofactor evidence="14 15">
        <name>Mg(2+)</name>
        <dbReference type="ChEBI" id="CHEBI:18420"/>
    </cofactor>
    <text evidence="14 15">Manganese or magnesium. Binds 1 divalent metal ion per monomer in the absence of substrate. May bind a second metal ion after substrate binding.</text>
</comment>
<sequence length="208" mass="22345">MSKLPHLRHERRHLKDGSRFVAGVDEAGRGPLAGPVVAAAVILDLDRVPKGLADSKLLPLAERERLFAEIMAKACVSVAAASAAEIDRLNIRGATLKAMGRAIAGLCQKPCSVLVDGKDLPRIVCRGEAVIDGDALSKSIAAASIVAKVARDRMMARMARVHPGYGFETNKGYSTREHLAALDRLGPTPMHRRSFRPISQLTLELEVA</sequence>
<evidence type="ECO:0000256" key="2">
    <source>
        <dbReference type="ARBA" id="ARBA00001946"/>
    </source>
</evidence>
<comment type="cofactor">
    <cofactor evidence="2">
        <name>Mg(2+)</name>
        <dbReference type="ChEBI" id="CHEBI:18420"/>
    </cofactor>
</comment>
<dbReference type="STRING" id="631454.N177_1077"/>
<dbReference type="NCBIfam" id="NF000595">
    <property type="entry name" value="PRK00015.1-3"/>
    <property type="match status" value="1"/>
</dbReference>
<dbReference type="GO" id="GO:0005737">
    <property type="term" value="C:cytoplasm"/>
    <property type="evidence" value="ECO:0007669"/>
    <property type="project" value="UniProtKB-SubCell"/>
</dbReference>
<evidence type="ECO:0000256" key="14">
    <source>
        <dbReference type="HAMAP-Rule" id="MF_00052"/>
    </source>
</evidence>
<comment type="catalytic activity">
    <reaction evidence="1 14 15 16">
        <text>Endonucleolytic cleavage to 5'-phosphomonoester.</text>
        <dbReference type="EC" id="3.1.26.4"/>
    </reaction>
</comment>
<evidence type="ECO:0000313" key="19">
    <source>
        <dbReference type="Proteomes" id="UP000017819"/>
    </source>
</evidence>
<gene>
    <name evidence="14" type="primary">rnhB</name>
    <name evidence="18" type="ORF">N177_1077</name>
</gene>
<keyword evidence="11 14" id="KW-0255">Endonuclease</keyword>
<dbReference type="SUPFAM" id="SSF53098">
    <property type="entry name" value="Ribonuclease H-like"/>
    <property type="match status" value="1"/>
</dbReference>
<dbReference type="OrthoDB" id="9803420at2"/>
<evidence type="ECO:0000256" key="1">
    <source>
        <dbReference type="ARBA" id="ARBA00000077"/>
    </source>
</evidence>
<dbReference type="InterPro" id="IPR024567">
    <property type="entry name" value="RNase_HII/HIII_dom"/>
</dbReference>
<evidence type="ECO:0000256" key="5">
    <source>
        <dbReference type="ARBA" id="ARBA00007383"/>
    </source>
</evidence>
<dbReference type="PANTHER" id="PTHR10954:SF18">
    <property type="entry name" value="RIBONUCLEASE HII"/>
    <property type="match status" value="1"/>
</dbReference>
<dbReference type="GO" id="GO:0043137">
    <property type="term" value="P:DNA replication, removal of RNA primer"/>
    <property type="evidence" value="ECO:0007669"/>
    <property type="project" value="TreeGrafter"/>
</dbReference>
<accession>V4TK01</accession>
<dbReference type="PATRIC" id="fig|631454.5.peg.1062"/>
<dbReference type="eggNOG" id="COG0164">
    <property type="taxonomic scope" value="Bacteria"/>
</dbReference>
<dbReference type="CDD" id="cd07182">
    <property type="entry name" value="RNase_HII_bacteria_HII_like"/>
    <property type="match status" value="1"/>
</dbReference>
<comment type="caution">
    <text evidence="18">The sequence shown here is derived from an EMBL/GenBank/DDBJ whole genome shotgun (WGS) entry which is preliminary data.</text>
</comment>
<evidence type="ECO:0000256" key="10">
    <source>
        <dbReference type="ARBA" id="ARBA00022723"/>
    </source>
</evidence>
<evidence type="ECO:0000256" key="12">
    <source>
        <dbReference type="ARBA" id="ARBA00022801"/>
    </source>
</evidence>
<keyword evidence="12 14" id="KW-0378">Hydrolase</keyword>
<evidence type="ECO:0000256" key="3">
    <source>
        <dbReference type="ARBA" id="ARBA00004065"/>
    </source>
</evidence>
<feature type="binding site" evidence="14 15">
    <location>
        <position position="116"/>
    </location>
    <ligand>
        <name>a divalent metal cation</name>
        <dbReference type="ChEBI" id="CHEBI:60240"/>
    </ligand>
</feature>
<evidence type="ECO:0000256" key="6">
    <source>
        <dbReference type="ARBA" id="ARBA00012180"/>
    </source>
</evidence>
<dbReference type="Gene3D" id="3.30.420.10">
    <property type="entry name" value="Ribonuclease H-like superfamily/Ribonuclease H"/>
    <property type="match status" value="1"/>
</dbReference>
<dbReference type="InterPro" id="IPR022898">
    <property type="entry name" value="RNase_HII"/>
</dbReference>
<dbReference type="PROSITE" id="PS51975">
    <property type="entry name" value="RNASE_H_2"/>
    <property type="match status" value="1"/>
</dbReference>
<evidence type="ECO:0000256" key="8">
    <source>
        <dbReference type="ARBA" id="ARBA00022490"/>
    </source>
</evidence>
<evidence type="ECO:0000256" key="15">
    <source>
        <dbReference type="PROSITE-ProRule" id="PRU01319"/>
    </source>
</evidence>
<organism evidence="18 19">
    <name type="scientific">Lutibaculum baratangense AMV1</name>
    <dbReference type="NCBI Taxonomy" id="631454"/>
    <lineage>
        <taxon>Bacteria</taxon>
        <taxon>Pseudomonadati</taxon>
        <taxon>Pseudomonadota</taxon>
        <taxon>Alphaproteobacteria</taxon>
        <taxon>Hyphomicrobiales</taxon>
        <taxon>Tepidamorphaceae</taxon>
        <taxon>Lutibaculum</taxon>
    </lineage>
</organism>
<dbReference type="HAMAP" id="MF_00052_B">
    <property type="entry name" value="RNase_HII_B"/>
    <property type="match status" value="1"/>
</dbReference>
<protein>
    <recommendedName>
        <fullName evidence="7 14">Ribonuclease HII</fullName>
        <shortName evidence="14">RNase HII</shortName>
        <ecNumber evidence="6 14">3.1.26.4</ecNumber>
    </recommendedName>
</protein>
<evidence type="ECO:0000256" key="16">
    <source>
        <dbReference type="RuleBase" id="RU003515"/>
    </source>
</evidence>
<comment type="function">
    <text evidence="3 14 16">Endonuclease that specifically degrades the RNA of RNA-DNA hybrids.</text>
</comment>
<dbReference type="AlphaFoldDB" id="V4TK01"/>
<evidence type="ECO:0000256" key="4">
    <source>
        <dbReference type="ARBA" id="ARBA00004496"/>
    </source>
</evidence>
<dbReference type="GO" id="GO:0003723">
    <property type="term" value="F:RNA binding"/>
    <property type="evidence" value="ECO:0007669"/>
    <property type="project" value="UniProtKB-UniRule"/>
</dbReference>
<evidence type="ECO:0000256" key="11">
    <source>
        <dbReference type="ARBA" id="ARBA00022759"/>
    </source>
</evidence>
<dbReference type="Pfam" id="PF01351">
    <property type="entry name" value="RNase_HII"/>
    <property type="match status" value="1"/>
</dbReference>
<keyword evidence="13 14" id="KW-0464">Manganese</keyword>